<reference evidence="2" key="2">
    <citation type="submission" date="2021-08" db="EMBL/GenBank/DDBJ databases">
        <authorList>
            <person name="Eriksson T."/>
        </authorList>
    </citation>
    <scope>NUCLEOTIDE SEQUENCE</scope>
    <source>
        <strain evidence="2">Stoneville</strain>
        <tissue evidence="2">Whole head</tissue>
    </source>
</reference>
<gene>
    <name evidence="2" type="ORF">GEV33_009073</name>
</gene>
<sequence>MDRDALLVDTDDFCWESFSKTRSEKTSSGEAEARVSISNDPGNKQSYLPTERSKARSRGVLRATAEAPVAMRPKQPRLE</sequence>
<name>A0A8J6HG16_TENMO</name>
<feature type="compositionally biased region" description="Polar residues" evidence="1">
    <location>
        <begin position="36"/>
        <end position="48"/>
    </location>
</feature>
<evidence type="ECO:0000256" key="1">
    <source>
        <dbReference type="SAM" id="MobiDB-lite"/>
    </source>
</evidence>
<dbReference type="AlphaFoldDB" id="A0A8J6HG16"/>
<dbReference type="Proteomes" id="UP000719412">
    <property type="component" value="Unassembled WGS sequence"/>
</dbReference>
<comment type="caution">
    <text evidence="2">The sequence shown here is derived from an EMBL/GenBank/DDBJ whole genome shotgun (WGS) entry which is preliminary data.</text>
</comment>
<dbReference type="EMBL" id="JABDTM020025010">
    <property type="protein sequence ID" value="KAH0813717.1"/>
    <property type="molecule type" value="Genomic_DNA"/>
</dbReference>
<evidence type="ECO:0000313" key="3">
    <source>
        <dbReference type="Proteomes" id="UP000719412"/>
    </source>
</evidence>
<organism evidence="2 3">
    <name type="scientific">Tenebrio molitor</name>
    <name type="common">Yellow mealworm beetle</name>
    <dbReference type="NCBI Taxonomy" id="7067"/>
    <lineage>
        <taxon>Eukaryota</taxon>
        <taxon>Metazoa</taxon>
        <taxon>Ecdysozoa</taxon>
        <taxon>Arthropoda</taxon>
        <taxon>Hexapoda</taxon>
        <taxon>Insecta</taxon>
        <taxon>Pterygota</taxon>
        <taxon>Neoptera</taxon>
        <taxon>Endopterygota</taxon>
        <taxon>Coleoptera</taxon>
        <taxon>Polyphaga</taxon>
        <taxon>Cucujiformia</taxon>
        <taxon>Tenebrionidae</taxon>
        <taxon>Tenebrio</taxon>
    </lineage>
</organism>
<accession>A0A8J6HG16</accession>
<evidence type="ECO:0000313" key="2">
    <source>
        <dbReference type="EMBL" id="KAH0813717.1"/>
    </source>
</evidence>
<feature type="region of interest" description="Disordered" evidence="1">
    <location>
        <begin position="20"/>
        <end position="79"/>
    </location>
</feature>
<feature type="compositionally biased region" description="Basic and acidic residues" evidence="1">
    <location>
        <begin position="20"/>
        <end position="33"/>
    </location>
</feature>
<reference evidence="2" key="1">
    <citation type="journal article" date="2020" name="J Insects Food Feed">
        <title>The yellow mealworm (Tenebrio molitor) genome: a resource for the emerging insects as food and feed industry.</title>
        <authorList>
            <person name="Eriksson T."/>
            <person name="Andere A."/>
            <person name="Kelstrup H."/>
            <person name="Emery V."/>
            <person name="Picard C."/>
        </authorList>
    </citation>
    <scope>NUCLEOTIDE SEQUENCE</scope>
    <source>
        <strain evidence="2">Stoneville</strain>
        <tissue evidence="2">Whole head</tissue>
    </source>
</reference>
<protein>
    <submittedName>
        <fullName evidence="2">Uncharacterized protein</fullName>
    </submittedName>
</protein>
<proteinExistence type="predicted"/>
<keyword evidence="3" id="KW-1185">Reference proteome</keyword>